<evidence type="ECO:0000256" key="18">
    <source>
        <dbReference type="HAMAP-Rule" id="MF_01966"/>
    </source>
</evidence>
<comment type="similarity">
    <text evidence="18">Belongs to the NnrE/AIBP family.</text>
</comment>
<proteinExistence type="inferred from homology"/>
<feature type="domain" description="YjeF N-terminal" evidence="21">
    <location>
        <begin position="18"/>
        <end position="218"/>
    </location>
</feature>
<feature type="binding site" evidence="18">
    <location>
        <begin position="66"/>
        <end position="70"/>
    </location>
    <ligand>
        <name>(6S)-NADPHX</name>
        <dbReference type="ChEBI" id="CHEBI:64076"/>
    </ligand>
</feature>
<evidence type="ECO:0000256" key="8">
    <source>
        <dbReference type="ARBA" id="ARBA00022857"/>
    </source>
</evidence>
<dbReference type="Gene3D" id="3.40.50.10260">
    <property type="entry name" value="YjeF N-terminal domain"/>
    <property type="match status" value="1"/>
</dbReference>
<dbReference type="SUPFAM" id="SSF64153">
    <property type="entry name" value="YjeF N-terminal domain-like"/>
    <property type="match status" value="1"/>
</dbReference>
<comment type="similarity">
    <text evidence="3 19">In the N-terminal section; belongs to the NnrE/AIBP family.</text>
</comment>
<comment type="caution">
    <text evidence="23">The sequence shown here is derived from an EMBL/GenBank/DDBJ whole genome shotgun (WGS) entry which is preliminary data.</text>
</comment>
<dbReference type="EC" id="5.1.99.6" evidence="19"/>
<keyword evidence="6 17" id="KW-0547">Nucleotide-binding</keyword>
<comment type="catalytic activity">
    <reaction evidence="16 17 19">
        <text>(6S)-NADPHX + ADP = AMP + phosphate + NADPH + H(+)</text>
        <dbReference type="Rhea" id="RHEA:32235"/>
        <dbReference type="ChEBI" id="CHEBI:15378"/>
        <dbReference type="ChEBI" id="CHEBI:43474"/>
        <dbReference type="ChEBI" id="CHEBI:57783"/>
        <dbReference type="ChEBI" id="CHEBI:64076"/>
        <dbReference type="ChEBI" id="CHEBI:456215"/>
        <dbReference type="ChEBI" id="CHEBI:456216"/>
        <dbReference type="EC" id="4.2.1.136"/>
    </reaction>
</comment>
<evidence type="ECO:0000256" key="10">
    <source>
        <dbReference type="ARBA" id="ARBA00023027"/>
    </source>
</evidence>
<evidence type="ECO:0000256" key="2">
    <source>
        <dbReference type="ARBA" id="ARBA00000909"/>
    </source>
</evidence>
<dbReference type="GO" id="GO:0046872">
    <property type="term" value="F:metal ion binding"/>
    <property type="evidence" value="ECO:0007669"/>
    <property type="project" value="UniProtKB-UniRule"/>
</dbReference>
<dbReference type="GO" id="GO:0046496">
    <property type="term" value="P:nicotinamide nucleotide metabolic process"/>
    <property type="evidence" value="ECO:0007669"/>
    <property type="project" value="UniProtKB-UniRule"/>
</dbReference>
<keyword evidence="9 18" id="KW-0630">Potassium</keyword>
<dbReference type="Pfam" id="PF03853">
    <property type="entry name" value="YjeF_N"/>
    <property type="match status" value="1"/>
</dbReference>
<evidence type="ECO:0000259" key="21">
    <source>
        <dbReference type="PROSITE" id="PS51385"/>
    </source>
</evidence>
<dbReference type="Proteomes" id="UP000095230">
    <property type="component" value="Unassembled WGS sequence"/>
</dbReference>
<evidence type="ECO:0000256" key="5">
    <source>
        <dbReference type="ARBA" id="ARBA00022723"/>
    </source>
</evidence>
<feature type="binding site" evidence="18">
    <location>
        <position position="165"/>
    </location>
    <ligand>
        <name>K(+)</name>
        <dbReference type="ChEBI" id="CHEBI:29103"/>
    </ligand>
</feature>
<evidence type="ECO:0000256" key="15">
    <source>
        <dbReference type="ARBA" id="ARBA00048238"/>
    </source>
</evidence>
<dbReference type="GO" id="GO:0052855">
    <property type="term" value="F:ADP-dependent NAD(P)H-hydrate dehydratase activity"/>
    <property type="evidence" value="ECO:0007669"/>
    <property type="project" value="UniProtKB-UniRule"/>
</dbReference>
<feature type="binding site" evidence="18">
    <location>
        <position position="162"/>
    </location>
    <ligand>
        <name>(6S)-NADPHX</name>
        <dbReference type="ChEBI" id="CHEBI:64076"/>
    </ligand>
</feature>
<feature type="binding site" evidence="17">
    <location>
        <position position="434"/>
    </location>
    <ligand>
        <name>(6S)-NADPHX</name>
        <dbReference type="ChEBI" id="CHEBI:64076"/>
    </ligand>
</feature>
<dbReference type="GO" id="GO:0052856">
    <property type="term" value="F:NAD(P)HX epimerase activity"/>
    <property type="evidence" value="ECO:0007669"/>
    <property type="project" value="UniProtKB-UniRule"/>
</dbReference>
<dbReference type="Proteomes" id="UP000773469">
    <property type="component" value="Unassembled WGS sequence"/>
</dbReference>
<gene>
    <name evidence="17" type="primary">nnrD</name>
    <name evidence="18" type="synonym">nnrE</name>
    <name evidence="22" type="synonym">yjeF</name>
    <name evidence="23" type="ORF">BEL05_12420</name>
    <name evidence="22" type="ORF">TUM3794_06480</name>
</gene>
<comment type="caution">
    <text evidence="18">Lacks conserved residue(s) required for the propagation of feature annotation.</text>
</comment>
<comment type="function">
    <text evidence="18">Catalyzes the epimerization of the S- and R-forms of NAD(P)HX, a damaged form of NAD(P)H that is a result of enzymatic or heat-dependent hydration. This is a prerequisite for the S-specific NAD(P)H-hydrate dehydratase to allow the repair of both epimers of NAD(P)HX.</text>
</comment>
<feature type="binding site" evidence="17">
    <location>
        <position position="433"/>
    </location>
    <ligand>
        <name>AMP</name>
        <dbReference type="ChEBI" id="CHEBI:456215"/>
    </ligand>
</feature>
<feature type="binding site" evidence="18">
    <location>
        <position position="129"/>
    </location>
    <ligand>
        <name>K(+)</name>
        <dbReference type="ChEBI" id="CHEBI:29103"/>
    </ligand>
</feature>
<feature type="binding site" evidence="17">
    <location>
        <position position="368"/>
    </location>
    <ligand>
        <name>(6S)-NADPHX</name>
        <dbReference type="ChEBI" id="CHEBI:64076"/>
    </ligand>
</feature>
<evidence type="ECO:0000256" key="12">
    <source>
        <dbReference type="ARBA" id="ARBA00023239"/>
    </source>
</evidence>
<evidence type="ECO:0000256" key="13">
    <source>
        <dbReference type="ARBA" id="ARBA00023268"/>
    </source>
</evidence>
<keyword evidence="8 17" id="KW-0521">NADP</keyword>
<evidence type="ECO:0000259" key="20">
    <source>
        <dbReference type="PROSITE" id="PS51383"/>
    </source>
</evidence>
<dbReference type="Pfam" id="PF01256">
    <property type="entry name" value="Carb_kinase"/>
    <property type="match status" value="1"/>
</dbReference>
<dbReference type="PANTHER" id="PTHR12592:SF0">
    <property type="entry name" value="ATP-DEPENDENT (S)-NAD(P)H-HYDRATE DEHYDRATASE"/>
    <property type="match status" value="1"/>
</dbReference>
<keyword evidence="7 17" id="KW-0067">ATP-binding</keyword>
<dbReference type="NCBIfam" id="TIGR00197">
    <property type="entry name" value="yjeF_nterm"/>
    <property type="match status" value="1"/>
</dbReference>
<evidence type="ECO:0000256" key="1">
    <source>
        <dbReference type="ARBA" id="ARBA00000013"/>
    </source>
</evidence>
<comment type="catalytic activity">
    <reaction evidence="2 18 19">
        <text>(6R)-NADPHX = (6S)-NADPHX</text>
        <dbReference type="Rhea" id="RHEA:32227"/>
        <dbReference type="ChEBI" id="CHEBI:64076"/>
        <dbReference type="ChEBI" id="CHEBI:64077"/>
        <dbReference type="EC" id="5.1.99.6"/>
    </reaction>
</comment>
<keyword evidence="12 17" id="KW-0456">Lyase</keyword>
<dbReference type="CDD" id="cd01171">
    <property type="entry name" value="YXKO-related"/>
    <property type="match status" value="1"/>
</dbReference>
<feature type="binding site" evidence="17">
    <location>
        <position position="322"/>
    </location>
    <ligand>
        <name>(6S)-NADPHX</name>
        <dbReference type="ChEBI" id="CHEBI:64076"/>
    </ligand>
</feature>
<comment type="function">
    <text evidence="14 19">Bifunctional enzyme that catalyzes the epimerization of the S- and R-forms of NAD(P)HX and the dehydration of the S-form of NAD(P)HX at the expense of ADP, which is converted to AMP. This allows the repair of both epimers of NAD(P)HX, a damaged form of NAD(P)H that is a result of enzymatic or heat-dependent hydration.</text>
</comment>
<dbReference type="EMBL" id="BPEU01000004">
    <property type="protein sequence ID" value="GIU36805.1"/>
    <property type="molecule type" value="Genomic_DNA"/>
</dbReference>
<dbReference type="PROSITE" id="PS51383">
    <property type="entry name" value="YJEF_C_3"/>
    <property type="match status" value="1"/>
</dbReference>
<comment type="cofactor">
    <cofactor evidence="17">
        <name>Mg(2+)</name>
        <dbReference type="ChEBI" id="CHEBI:18420"/>
    </cofactor>
</comment>
<dbReference type="InterPro" id="IPR000631">
    <property type="entry name" value="CARKD"/>
</dbReference>
<dbReference type="OrthoDB" id="9806925at2"/>
<dbReference type="GO" id="GO:0110051">
    <property type="term" value="P:metabolite repair"/>
    <property type="evidence" value="ECO:0007669"/>
    <property type="project" value="TreeGrafter"/>
</dbReference>
<dbReference type="STRING" id="23.BEL05_12420"/>
<dbReference type="HAMAP" id="MF_01966">
    <property type="entry name" value="NADHX_epimerase"/>
    <property type="match status" value="1"/>
</dbReference>
<keyword evidence="5 18" id="KW-0479">Metal-binding</keyword>
<protein>
    <recommendedName>
        <fullName evidence="19">Bifunctional NAD(P)H-hydrate repair enzyme</fullName>
    </recommendedName>
    <alternativeName>
        <fullName evidence="19">Nicotinamide nucleotide repair protein</fullName>
    </alternativeName>
    <domain>
        <recommendedName>
            <fullName evidence="19">ADP-dependent (S)-NAD(P)H-hydrate dehydratase</fullName>
            <ecNumber evidence="19">4.2.1.136</ecNumber>
        </recommendedName>
        <alternativeName>
            <fullName evidence="19">ADP-dependent NAD(P)HX dehydratase</fullName>
        </alternativeName>
    </domain>
    <domain>
        <recommendedName>
            <fullName evidence="19">NAD(P)H-hydrate epimerase</fullName>
            <ecNumber evidence="19">5.1.99.6</ecNumber>
        </recommendedName>
    </domain>
</protein>
<keyword evidence="13" id="KW-0511">Multifunctional enzyme</keyword>
<dbReference type="EC" id="4.2.1.136" evidence="19"/>
<organism evidence="23 24">
    <name type="scientific">Shewanella colwelliana</name>
    <name type="common">Alteromonas colwelliana</name>
    <dbReference type="NCBI Taxonomy" id="23"/>
    <lineage>
        <taxon>Bacteria</taxon>
        <taxon>Pseudomonadati</taxon>
        <taxon>Pseudomonadota</taxon>
        <taxon>Gammaproteobacteria</taxon>
        <taxon>Alteromonadales</taxon>
        <taxon>Shewanellaceae</taxon>
        <taxon>Shewanella</taxon>
    </lineage>
</organism>
<comment type="subunit">
    <text evidence="17">Homotetramer.</text>
</comment>
<dbReference type="FunFam" id="3.40.1190.20:FF:000017">
    <property type="entry name" value="Multifunctional fusion protein"/>
    <property type="match status" value="1"/>
</dbReference>
<evidence type="ECO:0000256" key="9">
    <source>
        <dbReference type="ARBA" id="ARBA00022958"/>
    </source>
</evidence>
<sequence>MLFSDAQLPLALYTRQLIRDAEEKAIQSGVVSLFELIDRAGQAAFELLNGEARLQQKILVVAGYGNNGADAYICATLLLESGCQVSLYAIEREELGSGVSYAKAAFIAAGGHVIQSIEDVIDEVDIIVDGMLGTGFHGEVNEPFRKLIETINRSNAWILSLDVPSGIDADTGAGELAIKADVTLTFGALKQGLFTGAARDRVGRVVFADIGLTTFFPPSDIINIAHRLTDLGMPKRARNSHKGACGKVTVIGGDIGMAGAPRLAAESCLRSGAGLVAVISRPEHLAIINNGRPELMFRGCELVDMEVYERLGWADILLIGPGLGKHDWGYNLLKAASLSDKPCVMDADALNLLALEPRKQRNWVLTPHAGEAARLLGIETADVESDRFSAVKALQAKYGGVVVLKGAGTLIFDGTVCHVAPVGNPGLASGGSGDVLGGIIAGLMAQGMTLMDASSAGVVIHGVAADMAAKEGERGMLACDLFPFIRLLVDNI</sequence>
<keyword evidence="11 18" id="KW-0413">Isomerase</keyword>
<evidence type="ECO:0000256" key="3">
    <source>
        <dbReference type="ARBA" id="ARBA00006001"/>
    </source>
</evidence>
<evidence type="ECO:0000256" key="19">
    <source>
        <dbReference type="PIRNR" id="PIRNR017184"/>
    </source>
</evidence>
<dbReference type="PANTHER" id="PTHR12592">
    <property type="entry name" value="ATP-DEPENDENT (S)-NAD(P)H-HYDRATE DEHYDRATASE FAMILY MEMBER"/>
    <property type="match status" value="1"/>
</dbReference>
<evidence type="ECO:0000256" key="6">
    <source>
        <dbReference type="ARBA" id="ARBA00022741"/>
    </source>
</evidence>
<comment type="similarity">
    <text evidence="4 19">In the C-terminal section; belongs to the NnrD/CARKD family.</text>
</comment>
<dbReference type="InterPro" id="IPR030677">
    <property type="entry name" value="Nnr"/>
</dbReference>
<dbReference type="InterPro" id="IPR004443">
    <property type="entry name" value="YjeF_N_dom"/>
</dbReference>
<comment type="similarity">
    <text evidence="17">Belongs to the NnrD/CARKD family.</text>
</comment>
<feature type="binding site" evidence="18">
    <location>
        <position position="67"/>
    </location>
    <ligand>
        <name>K(+)</name>
        <dbReference type="ChEBI" id="CHEBI:29103"/>
    </ligand>
</feature>
<evidence type="ECO:0000313" key="25">
    <source>
        <dbReference type="Proteomes" id="UP000773469"/>
    </source>
</evidence>
<keyword evidence="10 17" id="KW-0520">NAD</keyword>
<feature type="domain" description="YjeF C-terminal" evidence="20">
    <location>
        <begin position="225"/>
        <end position="492"/>
    </location>
</feature>
<evidence type="ECO:0000256" key="11">
    <source>
        <dbReference type="ARBA" id="ARBA00023235"/>
    </source>
</evidence>
<dbReference type="GO" id="GO:0005524">
    <property type="term" value="F:ATP binding"/>
    <property type="evidence" value="ECO:0007669"/>
    <property type="project" value="UniProtKB-UniRule"/>
</dbReference>
<dbReference type="EMBL" id="MCBT01000013">
    <property type="protein sequence ID" value="OEG74971.1"/>
    <property type="molecule type" value="Genomic_DNA"/>
</dbReference>
<evidence type="ECO:0000313" key="23">
    <source>
        <dbReference type="EMBL" id="OEG74971.1"/>
    </source>
</evidence>
<dbReference type="HAMAP" id="MF_01965">
    <property type="entry name" value="NADHX_dehydratase"/>
    <property type="match status" value="1"/>
</dbReference>
<evidence type="ECO:0000313" key="24">
    <source>
        <dbReference type="Proteomes" id="UP000095230"/>
    </source>
</evidence>
<reference evidence="23 24" key="1">
    <citation type="submission" date="2016-07" db="EMBL/GenBank/DDBJ databases">
        <title>Whole-genome of two Shewanella species isolated from a digestive organ of sea cucumber Apostichopus japonicus Selenka 1867.</title>
        <authorList>
            <person name="Hong H.-H."/>
            <person name="Choi H."/>
            <person name="Cheon S."/>
            <person name="Oh J.-S."/>
            <person name="Lee H.-G."/>
            <person name="Park C."/>
        </authorList>
    </citation>
    <scope>NUCLEOTIDE SEQUENCE [LARGE SCALE GENOMIC DNA]</scope>
    <source>
        <strain evidence="23 24">CSB03KR</strain>
    </source>
</reference>
<evidence type="ECO:0000313" key="22">
    <source>
        <dbReference type="EMBL" id="GIU36805.1"/>
    </source>
</evidence>
<dbReference type="Gene3D" id="3.40.1190.20">
    <property type="match status" value="1"/>
</dbReference>
<dbReference type="InterPro" id="IPR036652">
    <property type="entry name" value="YjeF_N_dom_sf"/>
</dbReference>
<name>A0A1E5IWM0_SHECO</name>
<comment type="cofactor">
    <cofactor evidence="18 19">
        <name>K(+)</name>
        <dbReference type="ChEBI" id="CHEBI:29103"/>
    </cofactor>
    <text evidence="18 19">Binds 1 potassium ion per subunit.</text>
</comment>
<evidence type="ECO:0000256" key="4">
    <source>
        <dbReference type="ARBA" id="ARBA00009524"/>
    </source>
</evidence>
<dbReference type="InterPro" id="IPR029056">
    <property type="entry name" value="Ribokinase-like"/>
</dbReference>
<evidence type="ECO:0000256" key="16">
    <source>
        <dbReference type="ARBA" id="ARBA00049209"/>
    </source>
</evidence>
<dbReference type="AlphaFoldDB" id="A0A1E5IWM0"/>
<evidence type="ECO:0000256" key="17">
    <source>
        <dbReference type="HAMAP-Rule" id="MF_01965"/>
    </source>
</evidence>
<feature type="binding site" evidence="17">
    <location>
        <begin position="405"/>
        <end position="409"/>
    </location>
    <ligand>
        <name>AMP</name>
        <dbReference type="ChEBI" id="CHEBI:456215"/>
    </ligand>
</feature>
<dbReference type="NCBIfam" id="TIGR00196">
    <property type="entry name" value="yjeF_cterm"/>
    <property type="match status" value="1"/>
</dbReference>
<evidence type="ECO:0000256" key="7">
    <source>
        <dbReference type="ARBA" id="ARBA00022840"/>
    </source>
</evidence>
<keyword evidence="25" id="KW-1185">Reference proteome</keyword>
<feature type="binding site" evidence="17">
    <location>
        <position position="260"/>
    </location>
    <ligand>
        <name>(6S)-NADPHX</name>
        <dbReference type="ChEBI" id="CHEBI:64076"/>
    </ligand>
</feature>
<comment type="function">
    <text evidence="17">Catalyzes the dehydration of the S-form of NAD(P)HX at the expense of ADP, which is converted to AMP. Together with NAD(P)HX epimerase, which catalyzes the epimerization of the S- and R-forms, the enzyme allows the repair of both epimers of NAD(P)HX, a damaged form of NAD(P)H that is a result of enzymatic or heat-dependent hydration.</text>
</comment>
<dbReference type="PROSITE" id="PS51385">
    <property type="entry name" value="YJEF_N"/>
    <property type="match status" value="1"/>
</dbReference>
<feature type="binding site" evidence="18">
    <location>
        <begin position="133"/>
        <end position="139"/>
    </location>
    <ligand>
        <name>(6S)-NADPHX</name>
        <dbReference type="ChEBI" id="CHEBI:64076"/>
    </ligand>
</feature>
<dbReference type="PIRSF" id="PIRSF017184">
    <property type="entry name" value="Nnr"/>
    <property type="match status" value="1"/>
</dbReference>
<accession>A0A1E5IWM0</accession>
<dbReference type="SUPFAM" id="SSF53613">
    <property type="entry name" value="Ribokinase-like"/>
    <property type="match status" value="1"/>
</dbReference>
<reference evidence="22 25" key="2">
    <citation type="submission" date="2021-05" db="EMBL/GenBank/DDBJ databases">
        <title>Molecular characterization for Shewanella algae harboring chromosomal blaOXA-55-like strains isolated from clinical and environment sample.</title>
        <authorList>
            <person name="Ohama Y."/>
            <person name="Aoki K."/>
            <person name="Harada S."/>
            <person name="Moriya K."/>
            <person name="Ishii Y."/>
            <person name="Tateda K."/>
        </authorList>
    </citation>
    <scope>NUCLEOTIDE SEQUENCE [LARGE SCALE GENOMIC DNA]</scope>
    <source>
        <strain evidence="22 25">MBTL60-118</strain>
    </source>
</reference>
<comment type="catalytic activity">
    <reaction evidence="15 17 19">
        <text>(6S)-NADHX + ADP = AMP + phosphate + NADH + H(+)</text>
        <dbReference type="Rhea" id="RHEA:32223"/>
        <dbReference type="ChEBI" id="CHEBI:15378"/>
        <dbReference type="ChEBI" id="CHEBI:43474"/>
        <dbReference type="ChEBI" id="CHEBI:57945"/>
        <dbReference type="ChEBI" id="CHEBI:64074"/>
        <dbReference type="ChEBI" id="CHEBI:456215"/>
        <dbReference type="ChEBI" id="CHEBI:456216"/>
        <dbReference type="EC" id="4.2.1.136"/>
    </reaction>
</comment>
<comment type="catalytic activity">
    <reaction evidence="1 18 19">
        <text>(6R)-NADHX = (6S)-NADHX</text>
        <dbReference type="Rhea" id="RHEA:32215"/>
        <dbReference type="ChEBI" id="CHEBI:64074"/>
        <dbReference type="ChEBI" id="CHEBI:64075"/>
        <dbReference type="EC" id="5.1.99.6"/>
    </reaction>
</comment>
<evidence type="ECO:0000256" key="14">
    <source>
        <dbReference type="ARBA" id="ARBA00025153"/>
    </source>
</evidence>
<dbReference type="RefSeq" id="WP_069670506.1">
    <property type="nucleotide sequence ID" value="NZ_BPEU01000004.1"/>
</dbReference>